<feature type="transmembrane region" description="Helical" evidence="1">
    <location>
        <begin position="51"/>
        <end position="72"/>
    </location>
</feature>
<comment type="caution">
    <text evidence="2">The sequence shown here is derived from an EMBL/GenBank/DDBJ whole genome shotgun (WGS) entry which is preliminary data.</text>
</comment>
<keyword evidence="3" id="KW-1185">Reference proteome</keyword>
<feature type="transmembrane region" description="Helical" evidence="1">
    <location>
        <begin position="219"/>
        <end position="239"/>
    </location>
</feature>
<feature type="transmembrane region" description="Helical" evidence="1">
    <location>
        <begin position="403"/>
        <end position="423"/>
    </location>
</feature>
<reference evidence="2 3" key="1">
    <citation type="submission" date="2020-05" db="EMBL/GenBank/DDBJ databases">
        <title>Genome Sequencing of Type Strains.</title>
        <authorList>
            <person name="Lemaire J.F."/>
            <person name="Inderbitzin P."/>
            <person name="Gregorio O.A."/>
            <person name="Collins S.B."/>
            <person name="Wespe N."/>
            <person name="Knight-Connoni V."/>
        </authorList>
    </citation>
    <scope>NUCLEOTIDE SEQUENCE [LARGE SCALE GENOMIC DNA]</scope>
    <source>
        <strain evidence="2 3">LMG 21957</strain>
    </source>
</reference>
<evidence type="ECO:0000313" key="2">
    <source>
        <dbReference type="EMBL" id="NUU75299.1"/>
    </source>
</evidence>
<organism evidence="2 3">
    <name type="scientific">Paenibacillus xylanilyticus</name>
    <dbReference type="NCBI Taxonomy" id="248903"/>
    <lineage>
        <taxon>Bacteria</taxon>
        <taxon>Bacillati</taxon>
        <taxon>Bacillota</taxon>
        <taxon>Bacilli</taxon>
        <taxon>Bacillales</taxon>
        <taxon>Paenibacillaceae</taxon>
        <taxon>Paenibacillus</taxon>
    </lineage>
</organism>
<feature type="transmembrane region" description="Helical" evidence="1">
    <location>
        <begin position="112"/>
        <end position="133"/>
    </location>
</feature>
<gene>
    <name evidence="2" type="ORF">HP552_08650</name>
</gene>
<name>A0A7Y6BUT4_9BACL</name>
<feature type="transmembrane region" description="Helical" evidence="1">
    <location>
        <begin position="251"/>
        <end position="268"/>
    </location>
</feature>
<feature type="transmembrane region" description="Helical" evidence="1">
    <location>
        <begin position="84"/>
        <end position="100"/>
    </location>
</feature>
<dbReference type="EMBL" id="JABMCB010000169">
    <property type="protein sequence ID" value="NUU75299.1"/>
    <property type="molecule type" value="Genomic_DNA"/>
</dbReference>
<sequence>MNLVKNNLNKIPNDMNKNLAGLIFIIIITSSISTFFLVFDKDVPRYYSLLPILPCSFGLISCIFANIYSFFLKSISITIITSTYFIRFVIIPICLSVGGFSTKVVNIDAYSYIEYAILLMVFELFVVYCYLSLNTGRYLNYRKNNQIEITIKENNTKSSLLFRFIIISLFLYVVFVLIRYPEEFSYLGLFTQFSESDRILSAKNRLYAVQIVPGIIDTFYTLFISILQVFIPILCIQTIKKKYGMKNKKRAANLSILVVLCTAIIMTSEKAYSVTIAISLFLIIFNLYPSLMKKRAPYLIMIMIVFVFGGLIFKSGANQSDDFLAEVSTILNAYFSGPINIAVSFMLKNDITLNIIFSDLGNSIPLVKYFFQDLNTSPKLFNLALYGNKDNSDQIIPLLGQGYFYFGFLIAPILTVIVVKIALILERLVHLEKNLFTKYIYIHAVVILSLVPVLYNLNIMINSLLLLAITLFIAKSSKNKLI</sequence>
<feature type="transmembrane region" description="Helical" evidence="1">
    <location>
        <begin position="20"/>
        <end position="39"/>
    </location>
</feature>
<dbReference type="Proteomes" id="UP000526125">
    <property type="component" value="Unassembled WGS sequence"/>
</dbReference>
<feature type="transmembrane region" description="Helical" evidence="1">
    <location>
        <begin position="274"/>
        <end position="291"/>
    </location>
</feature>
<dbReference type="AlphaFoldDB" id="A0A7Y6BUT4"/>
<proteinExistence type="predicted"/>
<keyword evidence="1" id="KW-0812">Transmembrane</keyword>
<evidence type="ECO:0000313" key="3">
    <source>
        <dbReference type="Proteomes" id="UP000526125"/>
    </source>
</evidence>
<feature type="transmembrane region" description="Helical" evidence="1">
    <location>
        <begin position="435"/>
        <end position="451"/>
    </location>
</feature>
<accession>A0A7Y6BUT4</accession>
<protein>
    <recommendedName>
        <fullName evidence="4">Oligosaccharide repeat unit polymerase</fullName>
    </recommendedName>
</protein>
<feature type="transmembrane region" description="Helical" evidence="1">
    <location>
        <begin position="298"/>
        <end position="317"/>
    </location>
</feature>
<evidence type="ECO:0008006" key="4">
    <source>
        <dbReference type="Google" id="ProtNLM"/>
    </source>
</evidence>
<keyword evidence="1" id="KW-1133">Transmembrane helix</keyword>
<keyword evidence="1" id="KW-0472">Membrane</keyword>
<dbReference type="RefSeq" id="WP_175395130.1">
    <property type="nucleotide sequence ID" value="NZ_JABMCB010000169.1"/>
</dbReference>
<evidence type="ECO:0000256" key="1">
    <source>
        <dbReference type="SAM" id="Phobius"/>
    </source>
</evidence>
<feature type="transmembrane region" description="Helical" evidence="1">
    <location>
        <begin position="160"/>
        <end position="180"/>
    </location>
</feature>